<dbReference type="AlphaFoldDB" id="A0AAV8WPD8"/>
<dbReference type="SUPFAM" id="SSF118310">
    <property type="entry name" value="AN1-like Zinc finger"/>
    <property type="match status" value="1"/>
</dbReference>
<name>A0AAV8WPD8_9CUCU</name>
<dbReference type="EMBL" id="JANEYF010005462">
    <property type="protein sequence ID" value="KAJ8928140.1"/>
    <property type="molecule type" value="Genomic_DNA"/>
</dbReference>
<dbReference type="InterPro" id="IPR029526">
    <property type="entry name" value="PGBD"/>
</dbReference>
<feature type="domain" description="PiggyBac transposable element-derived protein" evidence="1">
    <location>
        <begin position="5"/>
        <end position="63"/>
    </location>
</feature>
<evidence type="ECO:0000259" key="1">
    <source>
        <dbReference type="Pfam" id="PF13843"/>
    </source>
</evidence>
<gene>
    <name evidence="2" type="ORF">NQ314_019320</name>
</gene>
<sequence>MHTDRSINVTTHKPDIIHFYNETKFGVDTFDQMSSNMNCGRKTRRWPMCVFYDMVNIASINSFIIYNSNRLRNGAKTVSRMTFALNLKDELVRPWLQLRINTPTLHRPIHQDICNILNIDMLPEGPVQGEKKRTICGFCPSRLRRMTTNYCSRCNRAICGEHRASCCLNCAI</sequence>
<dbReference type="Proteomes" id="UP001162156">
    <property type="component" value="Unassembled WGS sequence"/>
</dbReference>
<dbReference type="PANTHER" id="PTHR46599:SF6">
    <property type="entry name" value="DUAL SPECIFICITY PHOSPHATASE 26"/>
    <property type="match status" value="1"/>
</dbReference>
<dbReference type="InterPro" id="IPR035896">
    <property type="entry name" value="AN1-like_Znf"/>
</dbReference>
<comment type="caution">
    <text evidence="2">The sequence shown here is derived from an EMBL/GenBank/DDBJ whole genome shotgun (WGS) entry which is preliminary data.</text>
</comment>
<protein>
    <recommendedName>
        <fullName evidence="1">PiggyBac transposable element-derived protein domain-containing protein</fullName>
    </recommendedName>
</protein>
<organism evidence="2 3">
    <name type="scientific">Rhamnusium bicolor</name>
    <dbReference type="NCBI Taxonomy" id="1586634"/>
    <lineage>
        <taxon>Eukaryota</taxon>
        <taxon>Metazoa</taxon>
        <taxon>Ecdysozoa</taxon>
        <taxon>Arthropoda</taxon>
        <taxon>Hexapoda</taxon>
        <taxon>Insecta</taxon>
        <taxon>Pterygota</taxon>
        <taxon>Neoptera</taxon>
        <taxon>Endopterygota</taxon>
        <taxon>Coleoptera</taxon>
        <taxon>Polyphaga</taxon>
        <taxon>Cucujiformia</taxon>
        <taxon>Chrysomeloidea</taxon>
        <taxon>Cerambycidae</taxon>
        <taxon>Lepturinae</taxon>
        <taxon>Rhagiini</taxon>
        <taxon>Rhamnusium</taxon>
    </lineage>
</organism>
<reference evidence="2" key="1">
    <citation type="journal article" date="2023" name="Insect Mol. Biol.">
        <title>Genome sequencing provides insights into the evolution of gene families encoding plant cell wall-degrading enzymes in longhorned beetles.</title>
        <authorList>
            <person name="Shin N.R."/>
            <person name="Okamura Y."/>
            <person name="Kirsch R."/>
            <person name="Pauchet Y."/>
        </authorList>
    </citation>
    <scope>NUCLEOTIDE SEQUENCE</scope>
    <source>
        <strain evidence="2">RBIC_L_NR</strain>
    </source>
</reference>
<dbReference type="Pfam" id="PF13843">
    <property type="entry name" value="DDE_Tnp_1_7"/>
    <property type="match status" value="1"/>
</dbReference>
<accession>A0AAV8WPD8</accession>
<proteinExistence type="predicted"/>
<dbReference type="PANTHER" id="PTHR46599">
    <property type="entry name" value="PIGGYBAC TRANSPOSABLE ELEMENT-DERIVED PROTEIN 4"/>
    <property type="match status" value="1"/>
</dbReference>
<keyword evidence="3" id="KW-1185">Reference proteome</keyword>
<evidence type="ECO:0000313" key="3">
    <source>
        <dbReference type="Proteomes" id="UP001162156"/>
    </source>
</evidence>
<evidence type="ECO:0000313" key="2">
    <source>
        <dbReference type="EMBL" id="KAJ8928140.1"/>
    </source>
</evidence>